<reference evidence="1 3" key="1">
    <citation type="submission" date="2017-04" db="EMBL/GenBank/DDBJ databases">
        <title>Presence of VIM-2 positive Pseudomonas species in chickens and their surrounding environment.</title>
        <authorList>
            <person name="Zhang R."/>
        </authorList>
    </citation>
    <scope>NUCLEOTIDE SEQUENCE [LARGE SCALE GENOMIC DNA]</scope>
    <source>
        <strain evidence="1 3">DZ-C18</strain>
    </source>
</reference>
<proteinExistence type="predicted"/>
<dbReference type="RefSeq" id="WP_084851800.1">
    <property type="nucleotide sequence ID" value="NZ_CP061724.1"/>
</dbReference>
<dbReference type="EMBL" id="CP061724">
    <property type="protein sequence ID" value="QOD01419.1"/>
    <property type="molecule type" value="Genomic_DNA"/>
</dbReference>
<gene>
    <name evidence="1" type="ORF">B7H17_24685</name>
    <name evidence="2" type="ORF">ID616_29755</name>
</gene>
<evidence type="ECO:0000313" key="3">
    <source>
        <dbReference type="Proteomes" id="UP000193675"/>
    </source>
</evidence>
<dbReference type="EMBL" id="NBWC01000049">
    <property type="protein sequence ID" value="ORL58731.1"/>
    <property type="molecule type" value="Genomic_DNA"/>
</dbReference>
<name>A0A1X0ZN27_PSEPU</name>
<evidence type="ECO:0000313" key="4">
    <source>
        <dbReference type="Proteomes" id="UP000516786"/>
    </source>
</evidence>
<dbReference type="AlphaFoldDB" id="A0A1X0ZN27"/>
<organism evidence="1 3">
    <name type="scientific">Pseudomonas putida</name>
    <name type="common">Arthrobacter siderocapsulatus</name>
    <dbReference type="NCBI Taxonomy" id="303"/>
    <lineage>
        <taxon>Bacteria</taxon>
        <taxon>Pseudomonadati</taxon>
        <taxon>Pseudomonadota</taxon>
        <taxon>Gammaproteobacteria</taxon>
        <taxon>Pseudomonadales</taxon>
        <taxon>Pseudomonadaceae</taxon>
        <taxon>Pseudomonas</taxon>
    </lineage>
</organism>
<dbReference type="Proteomes" id="UP000516786">
    <property type="component" value="Plasmid pZXPA-20-602k"/>
</dbReference>
<evidence type="ECO:0000313" key="2">
    <source>
        <dbReference type="EMBL" id="QOD01419.1"/>
    </source>
</evidence>
<keyword evidence="2" id="KW-0614">Plasmid</keyword>
<accession>A0A1X0ZN27</accession>
<reference evidence="2 4" key="2">
    <citation type="submission" date="2020-09" db="EMBL/GenBank/DDBJ databases">
        <title>Co-existence of a novel multidrug-resistance efflux pump with carbapenem resistance gene blaVIM-2 in one megaplasmid in Pseudomonas putida.</title>
        <authorList>
            <person name="Peng K."/>
            <person name="Li R."/>
        </authorList>
    </citation>
    <scope>NUCLEOTIDE SEQUENCE [LARGE SCALE GENOMIC DNA]</scope>
    <source>
        <strain evidence="2 4">ZXPA-20</strain>
        <plasmid evidence="2 4">pZXPA-20-602k</plasmid>
    </source>
</reference>
<dbReference type="Proteomes" id="UP000193675">
    <property type="component" value="Unassembled WGS sequence"/>
</dbReference>
<evidence type="ECO:0000313" key="1">
    <source>
        <dbReference type="EMBL" id="ORL58731.1"/>
    </source>
</evidence>
<sequence>MTRQQPKFEVQDLVQLLADIRAPHIANEISGQAFKPQAHPLYIEYSLELLRQLLPVAALEKSYTGATFNHRHDTPDHLVCNRTVRMMLKLLDDAFYERFKAEHPRMPKQLTVQEWGGFMLLLRSHDWHNGVPVYPSAGFGVDTSIPLDFITEEQCAMARAARLGIALLDHDPFDFAREIKGYYPNTSLSALVLVVTKAQSKQRVSHIVDTARGPAGAFVYHATIEQAEQGVDTAAEQWGWTLTHGERECAIQGLHLAPPASPL</sequence>
<geneLocation type="plasmid" evidence="2 4">
    <name>pZXPA-20-602k</name>
</geneLocation>
<protein>
    <submittedName>
        <fullName evidence="1">Uncharacterized protein</fullName>
    </submittedName>
</protein>